<feature type="region of interest" description="Disordered" evidence="1">
    <location>
        <begin position="91"/>
        <end position="182"/>
    </location>
</feature>
<sequence>MASVLAATGATAMAETGSAPATPQVPDLRADVNRDGRVDVEGTTDSAGENTWTATRGAVVLPNVDDDAKRCPVKDAQGQPLTDAKLARCNDASDTKVNGTRDAADLARLKTVPLPKTPPEATAPPRRSAPAPRSPASSSSATVAGPCCGPPTSSPPRSCATASSWASRRPMWCATRPNGTET</sequence>
<feature type="region of interest" description="Disordered" evidence="1">
    <location>
        <begin position="1"/>
        <end position="53"/>
    </location>
</feature>
<evidence type="ECO:0000313" key="2">
    <source>
        <dbReference type="EMBL" id="ARX88940.1"/>
    </source>
</evidence>
<organism evidence="2 3">
    <name type="scientific">Streptomyces alboflavus</name>
    <dbReference type="NCBI Taxonomy" id="67267"/>
    <lineage>
        <taxon>Bacteria</taxon>
        <taxon>Bacillati</taxon>
        <taxon>Actinomycetota</taxon>
        <taxon>Actinomycetes</taxon>
        <taxon>Kitasatosporales</taxon>
        <taxon>Streptomycetaceae</taxon>
        <taxon>Streptomyces</taxon>
    </lineage>
</organism>
<dbReference type="Gene3D" id="2.60.40.1700">
    <property type="entry name" value="Protein-arginine deiminase, central domain"/>
    <property type="match status" value="1"/>
</dbReference>
<dbReference type="SUPFAM" id="SSF110083">
    <property type="entry name" value="Peptidylarginine deiminase Pad4, middle domain"/>
    <property type="match status" value="1"/>
</dbReference>
<dbReference type="EMBL" id="CP021748">
    <property type="protein sequence ID" value="ARX88940.1"/>
    <property type="molecule type" value="Genomic_DNA"/>
</dbReference>
<name>A0A1Z1WRA2_9ACTN</name>
<feature type="compositionally biased region" description="Polar residues" evidence="1">
    <location>
        <begin position="43"/>
        <end position="53"/>
    </location>
</feature>
<protein>
    <submittedName>
        <fullName evidence="2">Peptidylarginine deiminase type I</fullName>
    </submittedName>
</protein>
<dbReference type="eggNOG" id="COG1193">
    <property type="taxonomic scope" value="Bacteria"/>
</dbReference>
<gene>
    <name evidence="2" type="ORF">SMD44_08427</name>
</gene>
<dbReference type="InterPro" id="IPR036556">
    <property type="entry name" value="PAD_central_sf"/>
</dbReference>
<dbReference type="GO" id="GO:0005737">
    <property type="term" value="C:cytoplasm"/>
    <property type="evidence" value="ECO:0007669"/>
    <property type="project" value="InterPro"/>
</dbReference>
<dbReference type="Proteomes" id="UP000195880">
    <property type="component" value="Chromosome"/>
</dbReference>
<proteinExistence type="predicted"/>
<feature type="compositionally biased region" description="Basic and acidic residues" evidence="1">
    <location>
        <begin position="28"/>
        <end position="40"/>
    </location>
</feature>
<dbReference type="KEGG" id="salf:SMD44_08427"/>
<evidence type="ECO:0000256" key="1">
    <source>
        <dbReference type="SAM" id="MobiDB-lite"/>
    </source>
</evidence>
<feature type="compositionally biased region" description="Low complexity" evidence="1">
    <location>
        <begin position="123"/>
        <end position="147"/>
    </location>
</feature>
<feature type="compositionally biased region" description="Low complexity" evidence="1">
    <location>
        <begin position="1"/>
        <end position="19"/>
    </location>
</feature>
<dbReference type="AlphaFoldDB" id="A0A1Z1WRA2"/>
<dbReference type="GO" id="GO:0005509">
    <property type="term" value="F:calcium ion binding"/>
    <property type="evidence" value="ECO:0007669"/>
    <property type="project" value="InterPro"/>
</dbReference>
<keyword evidence="3" id="KW-1185">Reference proteome</keyword>
<dbReference type="STRING" id="67267.GCA_000716675_00427"/>
<evidence type="ECO:0000313" key="3">
    <source>
        <dbReference type="Proteomes" id="UP000195880"/>
    </source>
</evidence>
<accession>A0A1Z1WRA2</accession>
<reference evidence="2 3" key="1">
    <citation type="submission" date="2017-05" db="EMBL/GenBank/DDBJ databases">
        <title>Streptomyces alboflavus Genome sequencing and assembly.</title>
        <authorList>
            <person name="Wang Y."/>
            <person name="Du B."/>
            <person name="Ding Y."/>
            <person name="Liu H."/>
            <person name="Hou Q."/>
            <person name="Liu K."/>
            <person name="Wang C."/>
            <person name="Yao L."/>
        </authorList>
    </citation>
    <scope>NUCLEOTIDE SEQUENCE [LARGE SCALE GENOMIC DNA]</scope>
    <source>
        <strain evidence="2 3">MDJK44</strain>
    </source>
</reference>